<name>A0A2S6HAI5_9FIRM</name>
<dbReference type="Proteomes" id="UP000237749">
    <property type="component" value="Unassembled WGS sequence"/>
</dbReference>
<feature type="transmembrane region" description="Helical" evidence="1">
    <location>
        <begin position="31"/>
        <end position="53"/>
    </location>
</feature>
<feature type="non-terminal residue" evidence="3">
    <location>
        <position position="1"/>
    </location>
</feature>
<dbReference type="EMBL" id="PTJA01000025">
    <property type="protein sequence ID" value="PPK74499.1"/>
    <property type="molecule type" value="Genomic_DNA"/>
</dbReference>
<evidence type="ECO:0000256" key="1">
    <source>
        <dbReference type="SAM" id="Phobius"/>
    </source>
</evidence>
<evidence type="ECO:0000313" key="3">
    <source>
        <dbReference type="EMBL" id="PPK74499.1"/>
    </source>
</evidence>
<organism evidence="3 4">
    <name type="scientific">Lacrimispora xylanisolvens</name>
    <dbReference type="NCBI Taxonomy" id="384636"/>
    <lineage>
        <taxon>Bacteria</taxon>
        <taxon>Bacillati</taxon>
        <taxon>Bacillota</taxon>
        <taxon>Clostridia</taxon>
        <taxon>Lachnospirales</taxon>
        <taxon>Lachnospiraceae</taxon>
        <taxon>Lacrimispora</taxon>
    </lineage>
</organism>
<dbReference type="AlphaFoldDB" id="A0A2S6HAI5"/>
<reference evidence="3 4" key="1">
    <citation type="submission" date="2018-02" db="EMBL/GenBank/DDBJ databases">
        <title>Genomic Encyclopedia of Archaeal and Bacterial Type Strains, Phase II (KMG-II): from individual species to whole genera.</title>
        <authorList>
            <person name="Goeker M."/>
        </authorList>
    </citation>
    <scope>NUCLEOTIDE SEQUENCE [LARGE SCALE GENOMIC DNA]</scope>
    <source>
        <strain evidence="3 4">DSM 3808</strain>
    </source>
</reference>
<evidence type="ECO:0000313" key="2">
    <source>
        <dbReference type="EMBL" id="PPK74350.1"/>
    </source>
</evidence>
<gene>
    <name evidence="3" type="ORF">BXY41_1251</name>
    <name evidence="2" type="ORF">BXY41_1261</name>
</gene>
<sequence>RWELPFTIESLNIHETIVIDLSTDDWKPMVMLVRITTLIGYCICLIVITRNLVKG</sequence>
<evidence type="ECO:0000313" key="4">
    <source>
        <dbReference type="Proteomes" id="UP000237749"/>
    </source>
</evidence>
<keyword evidence="1" id="KW-1133">Transmembrane helix</keyword>
<dbReference type="EMBL" id="PTJA01000026">
    <property type="protein sequence ID" value="PPK74350.1"/>
    <property type="molecule type" value="Genomic_DNA"/>
</dbReference>
<protein>
    <submittedName>
        <fullName evidence="3">Uncharacterized protein</fullName>
    </submittedName>
</protein>
<proteinExistence type="predicted"/>
<accession>A0A2S6HAI5</accession>
<keyword evidence="1" id="KW-0812">Transmembrane</keyword>
<keyword evidence="1" id="KW-0472">Membrane</keyword>
<comment type="caution">
    <text evidence="3">The sequence shown here is derived from an EMBL/GenBank/DDBJ whole genome shotgun (WGS) entry which is preliminary data.</text>
</comment>
<keyword evidence="4" id="KW-1185">Reference proteome</keyword>